<organism evidence="1 2">
    <name type="scientific">Peronospora matthiolae</name>
    <dbReference type="NCBI Taxonomy" id="2874970"/>
    <lineage>
        <taxon>Eukaryota</taxon>
        <taxon>Sar</taxon>
        <taxon>Stramenopiles</taxon>
        <taxon>Oomycota</taxon>
        <taxon>Peronosporomycetes</taxon>
        <taxon>Peronosporales</taxon>
        <taxon>Peronosporaceae</taxon>
        <taxon>Peronospora</taxon>
    </lineage>
</organism>
<proteinExistence type="predicted"/>
<dbReference type="EMBL" id="CAKLBY020000047">
    <property type="protein sequence ID" value="CAK7918189.1"/>
    <property type="molecule type" value="Genomic_DNA"/>
</dbReference>
<reference evidence="1" key="1">
    <citation type="submission" date="2024-01" db="EMBL/GenBank/DDBJ databases">
        <authorList>
            <person name="Webb A."/>
        </authorList>
    </citation>
    <scope>NUCLEOTIDE SEQUENCE</scope>
    <source>
        <strain evidence="1">Pm1</strain>
    </source>
</reference>
<protein>
    <submittedName>
        <fullName evidence="1">Uncharacterized protein</fullName>
    </submittedName>
</protein>
<name>A0AAV1THG1_9STRA</name>
<gene>
    <name evidence="1" type="ORF">PM001_LOCUS5743</name>
</gene>
<evidence type="ECO:0000313" key="1">
    <source>
        <dbReference type="EMBL" id="CAK7918189.1"/>
    </source>
</evidence>
<accession>A0AAV1THG1</accession>
<sequence length="62" mass="6717">MMDAGVDHIDTDDDDDYDAGIFGIDNDCHSKDDDAITGEDNVVSAVHTKRAAVNNDESAEQF</sequence>
<dbReference type="AlphaFoldDB" id="A0AAV1THG1"/>
<dbReference type="Proteomes" id="UP001162060">
    <property type="component" value="Unassembled WGS sequence"/>
</dbReference>
<evidence type="ECO:0000313" key="2">
    <source>
        <dbReference type="Proteomes" id="UP001162060"/>
    </source>
</evidence>
<comment type="caution">
    <text evidence="1">The sequence shown here is derived from an EMBL/GenBank/DDBJ whole genome shotgun (WGS) entry which is preliminary data.</text>
</comment>